<dbReference type="PANTHER" id="PTHR31462:SF5">
    <property type="entry name" value="ENDOSOMAL_LYSOSOMAL PROTON CHANNEL TMEM175"/>
    <property type="match status" value="1"/>
</dbReference>
<dbReference type="GO" id="GO:0016020">
    <property type="term" value="C:membrane"/>
    <property type="evidence" value="ECO:0007669"/>
    <property type="project" value="UniProtKB-SubCell"/>
</dbReference>
<keyword evidence="3" id="KW-0813">Transport</keyword>
<evidence type="ECO:0000256" key="5">
    <source>
        <dbReference type="ARBA" id="ARBA00022692"/>
    </source>
</evidence>
<organism evidence="14 15">
    <name type="scientific">Methanobacterium formicicum (strain DSM 3637 / PP1)</name>
    <dbReference type="NCBI Taxonomy" id="1204725"/>
    <lineage>
        <taxon>Archaea</taxon>
        <taxon>Methanobacteriati</taxon>
        <taxon>Methanobacteriota</taxon>
        <taxon>Methanomada group</taxon>
        <taxon>Methanobacteria</taxon>
        <taxon>Methanobacteriales</taxon>
        <taxon>Methanobacteriaceae</taxon>
        <taxon>Methanobacterium</taxon>
    </lineage>
</organism>
<evidence type="ECO:0000256" key="3">
    <source>
        <dbReference type="ARBA" id="ARBA00022448"/>
    </source>
</evidence>
<feature type="transmembrane region" description="Helical" evidence="13">
    <location>
        <begin position="91"/>
        <end position="108"/>
    </location>
</feature>
<dbReference type="Pfam" id="PF06736">
    <property type="entry name" value="TMEM175"/>
    <property type="match status" value="1"/>
</dbReference>
<keyword evidence="4" id="KW-0633">Potassium transport</keyword>
<protein>
    <recommendedName>
        <fullName evidence="16">DUF1211 domain-containing protein</fullName>
    </recommendedName>
</protein>
<dbReference type="OrthoDB" id="10769at2157"/>
<evidence type="ECO:0000256" key="10">
    <source>
        <dbReference type="ARBA" id="ARBA00023136"/>
    </source>
</evidence>
<accession>K2RTU7</accession>
<evidence type="ECO:0000313" key="15">
    <source>
        <dbReference type="Proteomes" id="UP000007360"/>
    </source>
</evidence>
<gene>
    <name evidence="14" type="ORF">A994_04670</name>
</gene>
<comment type="subcellular location">
    <subcellularLocation>
        <location evidence="1">Membrane</location>
        <topology evidence="1">Multi-pass membrane protein</topology>
    </subcellularLocation>
</comment>
<keyword evidence="6" id="KW-0631">Potassium channel</keyword>
<keyword evidence="5 13" id="KW-0812">Transmembrane</keyword>
<evidence type="ECO:0000256" key="2">
    <source>
        <dbReference type="ARBA" id="ARBA00006920"/>
    </source>
</evidence>
<dbReference type="AlphaFoldDB" id="K2RTU7"/>
<feature type="transmembrane region" description="Helical" evidence="13">
    <location>
        <begin position="120"/>
        <end position="140"/>
    </location>
</feature>
<evidence type="ECO:0000256" key="7">
    <source>
        <dbReference type="ARBA" id="ARBA00022958"/>
    </source>
</evidence>
<feature type="transmembrane region" description="Helical" evidence="13">
    <location>
        <begin position="54"/>
        <end position="71"/>
    </location>
</feature>
<evidence type="ECO:0000256" key="1">
    <source>
        <dbReference type="ARBA" id="ARBA00004141"/>
    </source>
</evidence>
<evidence type="ECO:0000256" key="9">
    <source>
        <dbReference type="ARBA" id="ARBA00023065"/>
    </source>
</evidence>
<keyword evidence="7" id="KW-0630">Potassium</keyword>
<evidence type="ECO:0000256" key="8">
    <source>
        <dbReference type="ARBA" id="ARBA00022989"/>
    </source>
</evidence>
<evidence type="ECO:0000256" key="13">
    <source>
        <dbReference type="SAM" id="Phobius"/>
    </source>
</evidence>
<proteinExistence type="inferred from homology"/>
<comment type="caution">
    <text evidence="14">The sequence shown here is derived from an EMBL/GenBank/DDBJ whole genome shotgun (WGS) entry which is preliminary data.</text>
</comment>
<dbReference type="RefSeq" id="WP_004030173.1">
    <property type="nucleotide sequence ID" value="NZ_AMPO01000003.1"/>
</dbReference>
<dbReference type="EMBL" id="AMPO01000003">
    <property type="protein sequence ID" value="EKF86220.1"/>
    <property type="molecule type" value="Genomic_DNA"/>
</dbReference>
<name>K2RTU7_METFP</name>
<dbReference type="PATRIC" id="fig|1204725.3.peg.936"/>
<dbReference type="GO" id="GO:0005267">
    <property type="term" value="F:potassium channel activity"/>
    <property type="evidence" value="ECO:0007669"/>
    <property type="project" value="UniProtKB-KW"/>
</dbReference>
<evidence type="ECO:0008006" key="16">
    <source>
        <dbReference type="Google" id="ProtNLM"/>
    </source>
</evidence>
<feature type="transmembrane region" description="Helical" evidence="13">
    <location>
        <begin position="168"/>
        <end position="194"/>
    </location>
</feature>
<sequence>MSKNQDSINLWMTTSRIETLVDGIFAIAMTLLVLSIGVPDIAYNLSEAAFQQQLWLLWPKLMCYALSFWILSGFWRNNHQQFQFIKRSDSSLITINIFWLLFIALVPFSTEIISEYGGTYFTANLIFQLNLLFAGVLYYLNWYYSVWKGLVDETLNESTIKLMRDINLILPLCSVLALGLSFYFYAWGSLAYIISPFLKKILEKKYLS</sequence>
<dbReference type="Proteomes" id="UP000007360">
    <property type="component" value="Unassembled WGS sequence"/>
</dbReference>
<keyword evidence="8 13" id="KW-1133">Transmembrane helix</keyword>
<keyword evidence="9" id="KW-0406">Ion transport</keyword>
<evidence type="ECO:0000256" key="4">
    <source>
        <dbReference type="ARBA" id="ARBA00022538"/>
    </source>
</evidence>
<evidence type="ECO:0000256" key="12">
    <source>
        <dbReference type="ARBA" id="ARBA00034430"/>
    </source>
</evidence>
<comment type="similarity">
    <text evidence="2">Belongs to the TMEM175 family.</text>
</comment>
<keyword evidence="11" id="KW-0407">Ion channel</keyword>
<keyword evidence="10 13" id="KW-0472">Membrane</keyword>
<feature type="transmembrane region" description="Helical" evidence="13">
    <location>
        <begin position="20"/>
        <end position="42"/>
    </location>
</feature>
<keyword evidence="15" id="KW-1185">Reference proteome</keyword>
<dbReference type="PANTHER" id="PTHR31462">
    <property type="entry name" value="ENDOSOMAL/LYSOSOMAL POTASSIUM CHANNEL TMEM175"/>
    <property type="match status" value="1"/>
</dbReference>
<evidence type="ECO:0000256" key="6">
    <source>
        <dbReference type="ARBA" id="ARBA00022826"/>
    </source>
</evidence>
<reference evidence="14 15" key="1">
    <citation type="journal article" date="2012" name="J. Bacteriol.">
        <title>Draft genome sequence of Methanobacterium formicicum DSM 3637, an archaebacterium isolated from the methane producer amoeba Pelomyxa palustris.</title>
        <authorList>
            <person name="Gutierrez G."/>
        </authorList>
    </citation>
    <scope>NUCLEOTIDE SEQUENCE [LARGE SCALE GENOMIC DNA]</scope>
    <source>
        <strain evidence="15">DSM 3637 / PP1</strain>
    </source>
</reference>
<dbReference type="InterPro" id="IPR010617">
    <property type="entry name" value="TMEM175-like"/>
</dbReference>
<comment type="catalytic activity">
    <reaction evidence="12">
        <text>K(+)(in) = K(+)(out)</text>
        <dbReference type="Rhea" id="RHEA:29463"/>
        <dbReference type="ChEBI" id="CHEBI:29103"/>
    </reaction>
</comment>
<evidence type="ECO:0000256" key="11">
    <source>
        <dbReference type="ARBA" id="ARBA00023303"/>
    </source>
</evidence>
<dbReference type="GO" id="GO:0015252">
    <property type="term" value="F:proton channel activity"/>
    <property type="evidence" value="ECO:0007669"/>
    <property type="project" value="InterPro"/>
</dbReference>
<evidence type="ECO:0000313" key="14">
    <source>
        <dbReference type="EMBL" id="EKF86220.1"/>
    </source>
</evidence>